<dbReference type="Pfam" id="PF13489">
    <property type="entry name" value="Methyltransf_23"/>
    <property type="match status" value="1"/>
</dbReference>
<evidence type="ECO:0000313" key="3">
    <source>
        <dbReference type="Proteomes" id="UP000001745"/>
    </source>
</evidence>
<proteinExistence type="predicted"/>
<dbReference type="CDD" id="cd02440">
    <property type="entry name" value="AdoMet_MTases"/>
    <property type="match status" value="1"/>
</dbReference>
<evidence type="ECO:0000256" key="1">
    <source>
        <dbReference type="SAM" id="MobiDB-lite"/>
    </source>
</evidence>
<keyword evidence="3" id="KW-1185">Reference proteome</keyword>
<dbReference type="STRING" id="441959.B8MJA0"/>
<dbReference type="OrthoDB" id="2013972at2759"/>
<reference evidence="3" key="1">
    <citation type="journal article" date="2015" name="Genome Announc.">
        <title>Genome sequence of the AIDS-associated pathogen Penicillium marneffei (ATCC18224) and its near taxonomic relative Talaromyces stipitatus (ATCC10500).</title>
        <authorList>
            <person name="Nierman W.C."/>
            <person name="Fedorova-Abrams N.D."/>
            <person name="Andrianopoulos A."/>
        </authorList>
    </citation>
    <scope>NUCLEOTIDE SEQUENCE [LARGE SCALE GENOMIC DNA]</scope>
    <source>
        <strain evidence="3">ATCC 10500 / CBS 375.48 / QM 6759 / NRRL 1006</strain>
    </source>
</reference>
<dbReference type="RefSeq" id="XP_002484642.1">
    <property type="nucleotide sequence ID" value="XM_002484597.1"/>
</dbReference>
<sequence length="345" mass="39237">MATASRDASHDPADSSERTPDHAFIEASEIDTDASESAYGDETESYTTSLKSSIRNYRYENGRRYHAFRDEAYFLPNDEIESDRLDLFHEILTRRCDGELYLAPLGPDPQRILDLGTGTGIWAIDMGDKFPSASVLGNDLSPIQPTIVPPNVRFEVDDIENDWVYGSKFDFIHGRYLAGAVKDWPRLMRQAFKFTKPGGWVEFQDFDMRFYTVKGEFTPGCPLDEWTKIVINGLKKVGVEPEPGPKLEGWVKEAGFTNVHHKLLPIPVGVWPKDKKLKEIGALDYHQFLEGLEGISMHIFTASEGWKPEEVQLFLMGLRKDLKNPRLQAQHNFHVVYAQKPLDAE</sequence>
<accession>B8MJA0</accession>
<dbReference type="OMA" id="LGRMENN"/>
<evidence type="ECO:0008006" key="4">
    <source>
        <dbReference type="Google" id="ProtNLM"/>
    </source>
</evidence>
<dbReference type="EMBL" id="EQ962657">
    <property type="protein sequence ID" value="EED14689.1"/>
    <property type="molecule type" value="Genomic_DNA"/>
</dbReference>
<dbReference type="AlphaFoldDB" id="B8MJA0"/>
<feature type="compositionally biased region" description="Basic and acidic residues" evidence="1">
    <location>
        <begin position="7"/>
        <end position="24"/>
    </location>
</feature>
<evidence type="ECO:0000313" key="2">
    <source>
        <dbReference type="EMBL" id="EED14689.1"/>
    </source>
</evidence>
<dbReference type="PANTHER" id="PTHR43591">
    <property type="entry name" value="METHYLTRANSFERASE"/>
    <property type="match status" value="1"/>
</dbReference>
<dbReference type="eggNOG" id="ENOG502QWIX">
    <property type="taxonomic scope" value="Eukaryota"/>
</dbReference>
<name>B8MJA0_TALSN</name>
<protein>
    <recommendedName>
        <fullName evidence="4">S-adenosyl-L-methionine-dependent methyltransferase</fullName>
    </recommendedName>
</protein>
<dbReference type="Proteomes" id="UP000001745">
    <property type="component" value="Unassembled WGS sequence"/>
</dbReference>
<dbReference type="PhylomeDB" id="B8MJA0"/>
<dbReference type="InterPro" id="IPR029063">
    <property type="entry name" value="SAM-dependent_MTases_sf"/>
</dbReference>
<dbReference type="InParanoid" id="B8MJA0"/>
<dbReference type="Gene3D" id="3.40.50.150">
    <property type="entry name" value="Vaccinia Virus protein VP39"/>
    <property type="match status" value="1"/>
</dbReference>
<gene>
    <name evidence="2" type="ORF">TSTA_041670</name>
</gene>
<dbReference type="HOGENOM" id="CLU_010595_7_1_1"/>
<dbReference type="GO" id="GO:0008168">
    <property type="term" value="F:methyltransferase activity"/>
    <property type="evidence" value="ECO:0007669"/>
    <property type="project" value="TreeGrafter"/>
</dbReference>
<dbReference type="SUPFAM" id="SSF53335">
    <property type="entry name" value="S-adenosyl-L-methionine-dependent methyltransferases"/>
    <property type="match status" value="1"/>
</dbReference>
<dbReference type="GeneID" id="8102944"/>
<dbReference type="VEuPathDB" id="FungiDB:TSTA_041670"/>
<feature type="compositionally biased region" description="Acidic residues" evidence="1">
    <location>
        <begin position="28"/>
        <end position="44"/>
    </location>
</feature>
<dbReference type="PANTHER" id="PTHR43591:SF10">
    <property type="entry name" value="ABC TRANSMEMBRANE TYPE-1 DOMAIN-CONTAINING PROTEIN-RELATED"/>
    <property type="match status" value="1"/>
</dbReference>
<feature type="region of interest" description="Disordered" evidence="1">
    <location>
        <begin position="1"/>
        <end position="45"/>
    </location>
</feature>
<organism evidence="2 3">
    <name type="scientific">Talaromyces stipitatus (strain ATCC 10500 / CBS 375.48 / QM 6759 / NRRL 1006)</name>
    <name type="common">Penicillium stipitatum</name>
    <dbReference type="NCBI Taxonomy" id="441959"/>
    <lineage>
        <taxon>Eukaryota</taxon>
        <taxon>Fungi</taxon>
        <taxon>Dikarya</taxon>
        <taxon>Ascomycota</taxon>
        <taxon>Pezizomycotina</taxon>
        <taxon>Eurotiomycetes</taxon>
        <taxon>Eurotiomycetidae</taxon>
        <taxon>Eurotiales</taxon>
        <taxon>Trichocomaceae</taxon>
        <taxon>Talaromyces</taxon>
        <taxon>Talaromyces sect. Talaromyces</taxon>
    </lineage>
</organism>